<dbReference type="InterPro" id="IPR019734">
    <property type="entry name" value="TPR_rpt"/>
</dbReference>
<evidence type="ECO:0000256" key="3">
    <source>
        <dbReference type="PROSITE-ProRule" id="PRU00339"/>
    </source>
</evidence>
<keyword evidence="1" id="KW-0677">Repeat</keyword>
<organism evidence="5">
    <name type="scientific">Treponema denticola H-22</name>
    <dbReference type="NCBI Taxonomy" id="999432"/>
    <lineage>
        <taxon>Bacteria</taxon>
        <taxon>Pseudomonadati</taxon>
        <taxon>Spirochaetota</taxon>
        <taxon>Spirochaetia</taxon>
        <taxon>Spirochaetales</taxon>
        <taxon>Treponemataceae</taxon>
        <taxon>Treponema</taxon>
    </lineage>
</organism>
<dbReference type="HOGENOM" id="CLU_412143_0_0_12"/>
<dbReference type="PATRIC" id="fig|999432.5.peg.49"/>
<dbReference type="PROSITE" id="PS50005">
    <property type="entry name" value="TPR"/>
    <property type="match status" value="1"/>
</dbReference>
<feature type="repeat" description="TPR" evidence="3">
    <location>
        <begin position="22"/>
        <end position="55"/>
    </location>
</feature>
<dbReference type="Proteomes" id="UP000011705">
    <property type="component" value="Chromosome"/>
</dbReference>
<feature type="signal peptide" evidence="4">
    <location>
        <begin position="1"/>
        <end position="22"/>
    </location>
</feature>
<dbReference type="Pfam" id="PF14559">
    <property type="entry name" value="TPR_19"/>
    <property type="match status" value="1"/>
</dbReference>
<keyword evidence="4" id="KW-0732">Signal</keyword>
<dbReference type="PANTHER" id="PTHR44943:SF8">
    <property type="entry name" value="TPR REPEAT-CONTAINING PROTEIN MJ0263"/>
    <property type="match status" value="1"/>
</dbReference>
<evidence type="ECO:0000313" key="5">
    <source>
        <dbReference type="EMBL" id="EMB35856.1"/>
    </source>
</evidence>
<gene>
    <name evidence="5" type="ORF">HMPREF9726_00048</name>
</gene>
<reference evidence="5" key="1">
    <citation type="submission" date="2012-01" db="EMBL/GenBank/DDBJ databases">
        <title>The Genome Sequence of Treponema denticola H-22.</title>
        <authorList>
            <consortium name="The Broad Institute Genome Sequencing Platform"/>
            <person name="Earl A."/>
            <person name="Ward D."/>
            <person name="Feldgarden M."/>
            <person name="Gevers D."/>
            <person name="Blanton J.M."/>
            <person name="Fenno C.J."/>
            <person name="Baranova O.V."/>
            <person name="Mathney J."/>
            <person name="Dewhirst F.E."/>
            <person name="Izard J."/>
            <person name="Young S.K."/>
            <person name="Zeng Q."/>
            <person name="Gargeya S."/>
            <person name="Fitzgerald M."/>
            <person name="Haas B."/>
            <person name="Abouelleil A."/>
            <person name="Alvarado L."/>
            <person name="Arachchi H.M."/>
            <person name="Berlin A."/>
            <person name="Chapman S.B."/>
            <person name="Gearin G."/>
            <person name="Goldberg J."/>
            <person name="Griggs A."/>
            <person name="Gujja S."/>
            <person name="Hansen M."/>
            <person name="Heiman D."/>
            <person name="Howarth C."/>
            <person name="Larimer J."/>
            <person name="Lui A."/>
            <person name="MacDonald P.J.P."/>
            <person name="McCowen C."/>
            <person name="Montmayeur A."/>
            <person name="Murphy C."/>
            <person name="Neiman D."/>
            <person name="Pearson M."/>
            <person name="Priest M."/>
            <person name="Roberts A."/>
            <person name="Saif S."/>
            <person name="Shea T."/>
            <person name="Sisk P."/>
            <person name="Stolte C."/>
            <person name="Sykes S."/>
            <person name="Wortman J."/>
            <person name="Nusbaum C."/>
            <person name="Birren B."/>
        </authorList>
    </citation>
    <scope>NUCLEOTIDE SEQUENCE [LARGE SCALE GENOMIC DNA]</scope>
    <source>
        <strain evidence="5">H-22</strain>
    </source>
</reference>
<dbReference type="RefSeq" id="WP_002682526.1">
    <property type="nucleotide sequence ID" value="NZ_CM001795.1"/>
</dbReference>
<dbReference type="SUPFAM" id="SSF48452">
    <property type="entry name" value="TPR-like"/>
    <property type="match status" value="1"/>
</dbReference>
<accession>A0A0E2E720</accession>
<sequence length="658" mass="75708">MKKPFFGFMFIALFSASLFCNPADLYQKGAEYQANEDWYGAIEMYQSALKENPSYNLVYQGLAECFYALDEYDQALSFVESARKYKKDDPDLQNLHGFILVGLGKIDAAKTLFNGVLKKYPNNPEARFGLAEIEVSQGKLYLASEMYKQNLQRQGENRKALLSLALVSYEAGNVKQTEDYINRALKYHGDNPQVHYFAAYLNSLDGKLEEAEGRIYSALKLKEDYDEAYALLASVLYAQKRYEEVIKISDMRISKKRDRADAWYLKTLSLRQLARYGEAINAAKVGLSLDADDEIMRCLLEELAIENLNFEDSFRMELSKYHAQKALGFFRRNMTEQALYEYRRTLKIYPYDVESREAYAGILLRLGYPERYLEQMLFIQSIVKSNTKVNDAVEAYEKHLLSSIQSKWRIDPLYLDKAHISIGLFYAMESSNVLHPEAERITQILTSDIFSYNPGIKITSYSDKPATYREASKKSRTANEDYFGIIKLKENRRDIQIILELYVSRTGSPAKTFTVYRSGNDRFSNGIRRLSSMLNEAMPIVGKLINRYQNEAVIDIGKHDSDFKDLKIAVIRKDRLVIEKEGLGIVFDPSDLLGYFEPSKSEENLSEGILKRNGYYDRMNAGDSVILVSENTKEKAAEDYTNSYQKNSLLLLLLRKIR</sequence>
<keyword evidence="2 3" id="KW-0802">TPR repeat</keyword>
<feature type="chain" id="PRO_5002393412" description="Tetratricopeptide repeat protein" evidence="4">
    <location>
        <begin position="23"/>
        <end position="658"/>
    </location>
</feature>
<evidence type="ECO:0000256" key="2">
    <source>
        <dbReference type="ARBA" id="ARBA00022803"/>
    </source>
</evidence>
<dbReference type="PANTHER" id="PTHR44943">
    <property type="entry name" value="CELLULOSE SYNTHASE OPERON PROTEIN C"/>
    <property type="match status" value="1"/>
</dbReference>
<dbReference type="EMBL" id="AGDV01000001">
    <property type="protein sequence ID" value="EMB35856.1"/>
    <property type="molecule type" value="Genomic_DNA"/>
</dbReference>
<dbReference type="Pfam" id="PF13432">
    <property type="entry name" value="TPR_16"/>
    <property type="match status" value="1"/>
</dbReference>
<evidence type="ECO:0000256" key="1">
    <source>
        <dbReference type="ARBA" id="ARBA00022737"/>
    </source>
</evidence>
<dbReference type="InterPro" id="IPR011990">
    <property type="entry name" value="TPR-like_helical_dom_sf"/>
</dbReference>
<dbReference type="Gene3D" id="1.25.40.10">
    <property type="entry name" value="Tetratricopeptide repeat domain"/>
    <property type="match status" value="2"/>
</dbReference>
<dbReference type="AlphaFoldDB" id="A0A0E2E720"/>
<dbReference type="InterPro" id="IPR051685">
    <property type="entry name" value="Ycf3/AcsC/BcsC/TPR_MFPF"/>
</dbReference>
<comment type="caution">
    <text evidence="5">The sequence shown here is derived from an EMBL/GenBank/DDBJ whole genome shotgun (WGS) entry which is preliminary data.</text>
</comment>
<name>A0A0E2E720_TREDN</name>
<protein>
    <recommendedName>
        <fullName evidence="6">Tetratricopeptide repeat protein</fullName>
    </recommendedName>
</protein>
<dbReference type="SMART" id="SM00028">
    <property type="entry name" value="TPR"/>
    <property type="match status" value="8"/>
</dbReference>
<evidence type="ECO:0000256" key="4">
    <source>
        <dbReference type="SAM" id="SignalP"/>
    </source>
</evidence>
<evidence type="ECO:0008006" key="6">
    <source>
        <dbReference type="Google" id="ProtNLM"/>
    </source>
</evidence>
<proteinExistence type="predicted"/>